<protein>
    <submittedName>
        <fullName evidence="2">Uncharacterized protein</fullName>
    </submittedName>
</protein>
<reference evidence="2 3" key="1">
    <citation type="journal article" date="2008" name="Nature">
        <title>The genome of the model beetle and pest Tribolium castaneum.</title>
        <authorList>
            <consortium name="Tribolium Genome Sequencing Consortium"/>
            <person name="Richards S."/>
            <person name="Gibbs R.A."/>
            <person name="Weinstock G.M."/>
            <person name="Brown S.J."/>
            <person name="Denell R."/>
            <person name="Beeman R.W."/>
            <person name="Gibbs R."/>
            <person name="Beeman R.W."/>
            <person name="Brown S.J."/>
            <person name="Bucher G."/>
            <person name="Friedrich M."/>
            <person name="Grimmelikhuijzen C.J."/>
            <person name="Klingler M."/>
            <person name="Lorenzen M."/>
            <person name="Richards S."/>
            <person name="Roth S."/>
            <person name="Schroder R."/>
            <person name="Tautz D."/>
            <person name="Zdobnov E.M."/>
            <person name="Muzny D."/>
            <person name="Gibbs R.A."/>
            <person name="Weinstock G.M."/>
            <person name="Attaway T."/>
            <person name="Bell S."/>
            <person name="Buhay C.J."/>
            <person name="Chandrabose M.N."/>
            <person name="Chavez D."/>
            <person name="Clerk-Blankenburg K.P."/>
            <person name="Cree A."/>
            <person name="Dao M."/>
            <person name="Davis C."/>
            <person name="Chacko J."/>
            <person name="Dinh H."/>
            <person name="Dugan-Rocha S."/>
            <person name="Fowler G."/>
            <person name="Garner T.T."/>
            <person name="Garnes J."/>
            <person name="Gnirke A."/>
            <person name="Hawes A."/>
            <person name="Hernandez J."/>
            <person name="Hines S."/>
            <person name="Holder M."/>
            <person name="Hume J."/>
            <person name="Jhangiani S.N."/>
            <person name="Joshi V."/>
            <person name="Khan Z.M."/>
            <person name="Jackson L."/>
            <person name="Kovar C."/>
            <person name="Kowis A."/>
            <person name="Lee S."/>
            <person name="Lewis L.R."/>
            <person name="Margolis J."/>
            <person name="Morgan M."/>
            <person name="Nazareth L.V."/>
            <person name="Nguyen N."/>
            <person name="Okwuonu G."/>
            <person name="Parker D."/>
            <person name="Richards S."/>
            <person name="Ruiz S.J."/>
            <person name="Santibanez J."/>
            <person name="Savard J."/>
            <person name="Scherer S.E."/>
            <person name="Schneider B."/>
            <person name="Sodergren E."/>
            <person name="Tautz D."/>
            <person name="Vattahil S."/>
            <person name="Villasana D."/>
            <person name="White C.S."/>
            <person name="Wright R."/>
            <person name="Park Y."/>
            <person name="Beeman R.W."/>
            <person name="Lord J."/>
            <person name="Oppert B."/>
            <person name="Lorenzen M."/>
            <person name="Brown S."/>
            <person name="Wang L."/>
            <person name="Savard J."/>
            <person name="Tautz D."/>
            <person name="Richards S."/>
            <person name="Weinstock G."/>
            <person name="Gibbs R.A."/>
            <person name="Liu Y."/>
            <person name="Worley K."/>
            <person name="Weinstock G."/>
            <person name="Elsik C.G."/>
            <person name="Reese J.T."/>
            <person name="Elhaik E."/>
            <person name="Landan G."/>
            <person name="Graur D."/>
            <person name="Arensburger P."/>
            <person name="Atkinson P."/>
            <person name="Beeman R.W."/>
            <person name="Beidler J."/>
            <person name="Brown S.J."/>
            <person name="Demuth J.P."/>
            <person name="Drury D.W."/>
            <person name="Du Y.Z."/>
            <person name="Fujiwara H."/>
            <person name="Lorenzen M."/>
            <person name="Maselli V."/>
            <person name="Osanai M."/>
            <person name="Park Y."/>
            <person name="Robertson H.M."/>
            <person name="Tu Z."/>
            <person name="Wang J.J."/>
            <person name="Wang S."/>
            <person name="Richards S."/>
            <person name="Song H."/>
            <person name="Zhang L."/>
            <person name="Sodergren E."/>
            <person name="Werner D."/>
            <person name="Stanke M."/>
            <person name="Morgenstern B."/>
            <person name="Solovyev V."/>
            <person name="Kosarev P."/>
            <person name="Brown G."/>
            <person name="Chen H.C."/>
            <person name="Ermolaeva O."/>
            <person name="Hlavina W."/>
            <person name="Kapustin Y."/>
            <person name="Kiryutin B."/>
            <person name="Kitts P."/>
            <person name="Maglott D."/>
            <person name="Pruitt K."/>
            <person name="Sapojnikov V."/>
            <person name="Souvorov A."/>
            <person name="Mackey A.J."/>
            <person name="Waterhouse R.M."/>
            <person name="Wyder S."/>
            <person name="Zdobnov E.M."/>
            <person name="Zdobnov E.M."/>
            <person name="Wyder S."/>
            <person name="Kriventseva E.V."/>
            <person name="Kadowaki T."/>
            <person name="Bork P."/>
            <person name="Aranda M."/>
            <person name="Bao R."/>
            <person name="Beermann A."/>
            <person name="Berns N."/>
            <person name="Bolognesi R."/>
            <person name="Bonneton F."/>
            <person name="Bopp D."/>
            <person name="Brown S.J."/>
            <person name="Bucher G."/>
            <person name="Butts T."/>
            <person name="Chaumot A."/>
            <person name="Denell R.E."/>
            <person name="Ferrier D.E."/>
            <person name="Friedrich M."/>
            <person name="Gordon C.M."/>
            <person name="Jindra M."/>
            <person name="Klingler M."/>
            <person name="Lan Q."/>
            <person name="Lattorff H.M."/>
            <person name="Laudet V."/>
            <person name="von Levetsow C."/>
            <person name="Liu Z."/>
            <person name="Lutz R."/>
            <person name="Lynch J.A."/>
            <person name="da Fonseca R.N."/>
            <person name="Posnien N."/>
            <person name="Reuter R."/>
            <person name="Roth S."/>
            <person name="Savard J."/>
            <person name="Schinko J.B."/>
            <person name="Schmitt C."/>
            <person name="Schoppmeier M."/>
            <person name="Schroder R."/>
            <person name="Shippy T.D."/>
            <person name="Simonnet F."/>
            <person name="Marques-Souza H."/>
            <person name="Tautz D."/>
            <person name="Tomoyasu Y."/>
            <person name="Trauner J."/>
            <person name="Van der Zee M."/>
            <person name="Vervoort M."/>
            <person name="Wittkopp N."/>
            <person name="Wimmer E.A."/>
            <person name="Yang X."/>
            <person name="Jones A.K."/>
            <person name="Sattelle D.B."/>
            <person name="Ebert P.R."/>
            <person name="Nelson D."/>
            <person name="Scott J.G."/>
            <person name="Beeman R.W."/>
            <person name="Muthukrishnan S."/>
            <person name="Kramer K.J."/>
            <person name="Arakane Y."/>
            <person name="Beeman R.W."/>
            <person name="Zhu Q."/>
            <person name="Hogenkamp D."/>
            <person name="Dixit R."/>
            <person name="Oppert B."/>
            <person name="Jiang H."/>
            <person name="Zou Z."/>
            <person name="Marshall J."/>
            <person name="Elpidina E."/>
            <person name="Vinokurov K."/>
            <person name="Oppert C."/>
            <person name="Zou Z."/>
            <person name="Evans J."/>
            <person name="Lu Z."/>
            <person name="Zhao P."/>
            <person name="Sumathipala N."/>
            <person name="Altincicek B."/>
            <person name="Vilcinskas A."/>
            <person name="Williams M."/>
            <person name="Hultmark D."/>
            <person name="Hetru C."/>
            <person name="Jiang H."/>
            <person name="Grimmelikhuijzen C.J."/>
            <person name="Hauser F."/>
            <person name="Cazzamali G."/>
            <person name="Williamson M."/>
            <person name="Park Y."/>
            <person name="Li B."/>
            <person name="Tanaka Y."/>
            <person name="Predel R."/>
            <person name="Neupert S."/>
            <person name="Schachtner J."/>
            <person name="Verleyen P."/>
            <person name="Raible F."/>
            <person name="Bork P."/>
            <person name="Friedrich M."/>
            <person name="Walden K.K."/>
            <person name="Robertson H.M."/>
            <person name="Angeli S."/>
            <person name="Foret S."/>
            <person name="Bucher G."/>
            <person name="Schuetz S."/>
            <person name="Maleszka R."/>
            <person name="Wimmer E.A."/>
            <person name="Beeman R.W."/>
            <person name="Lorenzen M."/>
            <person name="Tomoyasu Y."/>
            <person name="Miller S.C."/>
            <person name="Grossmann D."/>
            <person name="Bucher G."/>
        </authorList>
    </citation>
    <scope>NUCLEOTIDE SEQUENCE [LARGE SCALE GENOMIC DNA]</scope>
    <source>
        <strain evidence="2 3">Georgia GA2</strain>
    </source>
</reference>
<evidence type="ECO:0000256" key="1">
    <source>
        <dbReference type="SAM" id="MobiDB-lite"/>
    </source>
</evidence>
<organism evidence="2 3">
    <name type="scientific">Tribolium castaneum</name>
    <name type="common">Red flour beetle</name>
    <dbReference type="NCBI Taxonomy" id="7070"/>
    <lineage>
        <taxon>Eukaryota</taxon>
        <taxon>Metazoa</taxon>
        <taxon>Ecdysozoa</taxon>
        <taxon>Arthropoda</taxon>
        <taxon>Hexapoda</taxon>
        <taxon>Insecta</taxon>
        <taxon>Pterygota</taxon>
        <taxon>Neoptera</taxon>
        <taxon>Endopterygota</taxon>
        <taxon>Coleoptera</taxon>
        <taxon>Polyphaga</taxon>
        <taxon>Cucujiformia</taxon>
        <taxon>Tenebrionidae</taxon>
        <taxon>Tenebrionidae incertae sedis</taxon>
        <taxon>Tribolium</taxon>
    </lineage>
</organism>
<evidence type="ECO:0000313" key="3">
    <source>
        <dbReference type="Proteomes" id="UP000007266"/>
    </source>
</evidence>
<feature type="compositionally biased region" description="Basic residues" evidence="1">
    <location>
        <begin position="76"/>
        <end position="86"/>
    </location>
</feature>
<dbReference type="AlphaFoldDB" id="D6WZT5"/>
<dbReference type="Proteomes" id="UP000007266">
    <property type="component" value="Linkage group 9"/>
</dbReference>
<proteinExistence type="predicted"/>
<evidence type="ECO:0000313" key="2">
    <source>
        <dbReference type="EMBL" id="EFA09650.1"/>
    </source>
</evidence>
<dbReference type="InParanoid" id="D6WZT5"/>
<keyword evidence="3" id="KW-1185">Reference proteome</keyword>
<dbReference type="HOGENOM" id="CLU_2500840_0_0_1"/>
<sequence>MSERKKYSKIINCEVARRGGPGTGRRSGLGVAAAAAITRPEVHRTSPRRQPLPSPPRGGIDPCTATLPYPSAFRDKRPRGNAVHKH</sequence>
<accession>D6WZT5</accession>
<gene>
    <name evidence="2" type="primary">GLEAN_11776</name>
    <name evidence="2" type="ORF">TcasGA2_TC011776</name>
</gene>
<name>D6WZT5_TRICA</name>
<dbReference type="EMBL" id="KQ971372">
    <property type="protein sequence ID" value="EFA09650.1"/>
    <property type="molecule type" value="Genomic_DNA"/>
</dbReference>
<reference evidence="2 3" key="2">
    <citation type="journal article" date="2010" name="Nucleic Acids Res.">
        <title>BeetleBase in 2010: revisions to provide comprehensive genomic information for Tribolium castaneum.</title>
        <authorList>
            <person name="Kim H.S."/>
            <person name="Murphy T."/>
            <person name="Xia J."/>
            <person name="Caragea D."/>
            <person name="Park Y."/>
            <person name="Beeman R.W."/>
            <person name="Lorenzen M.D."/>
            <person name="Butcher S."/>
            <person name="Manak J.R."/>
            <person name="Brown S.J."/>
        </authorList>
    </citation>
    <scope>GENOME REANNOTATION</scope>
    <source>
        <strain evidence="2 3">Georgia GA2</strain>
    </source>
</reference>
<feature type="region of interest" description="Disordered" evidence="1">
    <location>
        <begin position="17"/>
        <end position="86"/>
    </location>
</feature>